<dbReference type="GO" id="GO:0015935">
    <property type="term" value="C:small ribosomal subunit"/>
    <property type="evidence" value="ECO:0007669"/>
    <property type="project" value="InterPro"/>
</dbReference>
<dbReference type="Gene3D" id="1.10.1050.10">
    <property type="entry name" value="Ribosomal Protein S4 Delta 41, Chain A, domain 1"/>
    <property type="match status" value="1"/>
</dbReference>
<dbReference type="InterPro" id="IPR036986">
    <property type="entry name" value="S4_RNA-bd_sf"/>
</dbReference>
<sequence>MARYTDAVCRLCRREGMKLYLKGERCFKEKCSFETRKGKIPGQHGAGKIKKPTGYALQLREKQKVKRIYGVLEKQFRHYFEKADAKKGVTGHNLLGFLECRLDNVIYRLGFAPSRSSARQMVMHGHVLVNGKRVDIPSYQVKPGQAVELGTRAKENDGVKSSVETSAGRGIPKWLTLDAAAFKGQVLAAPTREDITLDINEQLIVELYSK</sequence>
<dbReference type="Proteomes" id="UP000709959">
    <property type="component" value="Unassembled WGS sequence"/>
</dbReference>
<dbReference type="PROSITE" id="PS50889">
    <property type="entry name" value="S4"/>
    <property type="match status" value="1"/>
</dbReference>
<accession>A0A936K5I1</accession>
<evidence type="ECO:0000256" key="3">
    <source>
        <dbReference type="ARBA" id="ARBA00022884"/>
    </source>
</evidence>
<keyword evidence="5 7" id="KW-0687">Ribonucleoprotein</keyword>
<evidence type="ECO:0000256" key="1">
    <source>
        <dbReference type="ARBA" id="ARBA00007465"/>
    </source>
</evidence>
<dbReference type="HAMAP" id="MF_01306_B">
    <property type="entry name" value="Ribosomal_uS4_B"/>
    <property type="match status" value="1"/>
</dbReference>
<evidence type="ECO:0000256" key="8">
    <source>
        <dbReference type="RuleBase" id="RU003699"/>
    </source>
</evidence>
<dbReference type="SMART" id="SM00363">
    <property type="entry name" value="S4"/>
    <property type="match status" value="1"/>
</dbReference>
<evidence type="ECO:0000259" key="9">
    <source>
        <dbReference type="SMART" id="SM00363"/>
    </source>
</evidence>
<dbReference type="NCBIfam" id="NF003717">
    <property type="entry name" value="PRK05327.1"/>
    <property type="match status" value="1"/>
</dbReference>
<dbReference type="CDD" id="cd00165">
    <property type="entry name" value="S4"/>
    <property type="match status" value="1"/>
</dbReference>
<dbReference type="GO" id="GO:0042274">
    <property type="term" value="P:ribosomal small subunit biogenesis"/>
    <property type="evidence" value="ECO:0007669"/>
    <property type="project" value="TreeGrafter"/>
</dbReference>
<dbReference type="Pfam" id="PF01479">
    <property type="entry name" value="S4"/>
    <property type="match status" value="1"/>
</dbReference>
<dbReference type="EMBL" id="JADKCH010000002">
    <property type="protein sequence ID" value="MBK8571804.1"/>
    <property type="molecule type" value="Genomic_DNA"/>
</dbReference>
<organism evidence="11 12">
    <name type="scientific">Candidatus Geothrix odensensis</name>
    <dbReference type="NCBI Taxonomy" id="2954440"/>
    <lineage>
        <taxon>Bacteria</taxon>
        <taxon>Pseudomonadati</taxon>
        <taxon>Acidobacteriota</taxon>
        <taxon>Holophagae</taxon>
        <taxon>Holophagales</taxon>
        <taxon>Holophagaceae</taxon>
        <taxon>Geothrix</taxon>
    </lineage>
</organism>
<reference evidence="11 12" key="1">
    <citation type="submission" date="2020-10" db="EMBL/GenBank/DDBJ databases">
        <title>Connecting structure to function with the recovery of over 1000 high-quality activated sludge metagenome-assembled genomes encoding full-length rRNA genes using long-read sequencing.</title>
        <authorList>
            <person name="Singleton C.M."/>
            <person name="Petriglieri F."/>
            <person name="Kristensen J.M."/>
            <person name="Kirkegaard R.H."/>
            <person name="Michaelsen T.Y."/>
            <person name="Andersen M.H."/>
            <person name="Karst S.M."/>
            <person name="Dueholm M.S."/>
            <person name="Nielsen P.H."/>
            <person name="Albertsen M."/>
        </authorList>
    </citation>
    <scope>NUCLEOTIDE SEQUENCE [LARGE SCALE GENOMIC DNA]</scope>
    <source>
        <strain evidence="11">OdNE_18-Q3-R46-58_MAXAC.008</strain>
    </source>
</reference>
<dbReference type="PROSITE" id="PS00632">
    <property type="entry name" value="RIBOSOMAL_S4"/>
    <property type="match status" value="1"/>
</dbReference>
<dbReference type="GO" id="GO:0019843">
    <property type="term" value="F:rRNA binding"/>
    <property type="evidence" value="ECO:0007669"/>
    <property type="project" value="UniProtKB-UniRule"/>
</dbReference>
<name>A0A936K5I1_9BACT</name>
<dbReference type="NCBIfam" id="TIGR01017">
    <property type="entry name" value="rpsD_bact"/>
    <property type="match status" value="1"/>
</dbReference>
<dbReference type="GO" id="GO:0003735">
    <property type="term" value="F:structural constituent of ribosome"/>
    <property type="evidence" value="ECO:0007669"/>
    <property type="project" value="InterPro"/>
</dbReference>
<dbReference type="GO" id="GO:0006412">
    <property type="term" value="P:translation"/>
    <property type="evidence" value="ECO:0007669"/>
    <property type="project" value="UniProtKB-UniRule"/>
</dbReference>
<evidence type="ECO:0000256" key="5">
    <source>
        <dbReference type="ARBA" id="ARBA00023274"/>
    </source>
</evidence>
<dbReference type="SMART" id="SM01390">
    <property type="entry name" value="Ribosomal_S4"/>
    <property type="match status" value="1"/>
</dbReference>
<dbReference type="InterPro" id="IPR018079">
    <property type="entry name" value="Ribosomal_uS4_CS"/>
</dbReference>
<feature type="domain" description="Small ribosomal subunit protein uS4 N-terminal" evidence="10">
    <location>
        <begin position="3"/>
        <end position="99"/>
    </location>
</feature>
<feature type="domain" description="RNA-binding S4" evidence="9">
    <location>
        <begin position="100"/>
        <end position="164"/>
    </location>
</feature>
<comment type="caution">
    <text evidence="11">The sequence shown here is derived from an EMBL/GenBank/DDBJ whole genome shotgun (WGS) entry which is preliminary data.</text>
</comment>
<gene>
    <name evidence="7 11" type="primary">rpsD</name>
    <name evidence="11" type="ORF">IPN91_03975</name>
</gene>
<dbReference type="PANTHER" id="PTHR11831">
    <property type="entry name" value="30S 40S RIBOSOMAL PROTEIN"/>
    <property type="match status" value="1"/>
</dbReference>
<dbReference type="SUPFAM" id="SSF55174">
    <property type="entry name" value="Alpha-L RNA-binding motif"/>
    <property type="match status" value="1"/>
</dbReference>
<dbReference type="InterPro" id="IPR002942">
    <property type="entry name" value="S4_RNA-bd"/>
</dbReference>
<keyword evidence="3 7" id="KW-0694">RNA-binding</keyword>
<dbReference type="InterPro" id="IPR005709">
    <property type="entry name" value="Ribosomal_uS4_bac-type"/>
</dbReference>
<comment type="similarity">
    <text evidence="1 7 8">Belongs to the universal ribosomal protein uS4 family.</text>
</comment>
<dbReference type="FunFam" id="3.10.290.10:FF:000001">
    <property type="entry name" value="30S ribosomal protein S4"/>
    <property type="match status" value="1"/>
</dbReference>
<comment type="function">
    <text evidence="7">With S5 and S12 plays an important role in translational accuracy.</text>
</comment>
<dbReference type="FunFam" id="1.10.1050.10:FF:000001">
    <property type="entry name" value="30S ribosomal protein S4"/>
    <property type="match status" value="1"/>
</dbReference>
<dbReference type="InterPro" id="IPR001912">
    <property type="entry name" value="Ribosomal_uS4_N"/>
</dbReference>
<dbReference type="AlphaFoldDB" id="A0A936K5I1"/>
<evidence type="ECO:0000256" key="2">
    <source>
        <dbReference type="ARBA" id="ARBA00022730"/>
    </source>
</evidence>
<dbReference type="PANTHER" id="PTHR11831:SF4">
    <property type="entry name" value="SMALL RIBOSOMAL SUBUNIT PROTEIN US4M"/>
    <property type="match status" value="1"/>
</dbReference>
<evidence type="ECO:0000313" key="11">
    <source>
        <dbReference type="EMBL" id="MBK8571804.1"/>
    </source>
</evidence>
<evidence type="ECO:0000256" key="6">
    <source>
        <dbReference type="ARBA" id="ARBA00035254"/>
    </source>
</evidence>
<keyword evidence="2 7" id="KW-0699">rRNA-binding</keyword>
<keyword evidence="4 7" id="KW-0689">Ribosomal protein</keyword>
<proteinExistence type="inferred from homology"/>
<evidence type="ECO:0000313" key="12">
    <source>
        <dbReference type="Proteomes" id="UP000709959"/>
    </source>
</evidence>
<dbReference type="InterPro" id="IPR022801">
    <property type="entry name" value="Ribosomal_uS4"/>
</dbReference>
<evidence type="ECO:0000256" key="7">
    <source>
        <dbReference type="HAMAP-Rule" id="MF_01306"/>
    </source>
</evidence>
<dbReference type="Gene3D" id="3.10.290.10">
    <property type="entry name" value="RNA-binding S4 domain"/>
    <property type="match status" value="1"/>
</dbReference>
<evidence type="ECO:0000259" key="10">
    <source>
        <dbReference type="SMART" id="SM01390"/>
    </source>
</evidence>
<dbReference type="Pfam" id="PF00163">
    <property type="entry name" value="Ribosomal_S4"/>
    <property type="match status" value="1"/>
</dbReference>
<comment type="subunit">
    <text evidence="7">Part of the 30S ribosomal subunit. Contacts protein S5. The interaction surface between S4 and S5 is involved in control of translational fidelity.</text>
</comment>
<protein>
    <recommendedName>
        <fullName evidence="6 7">Small ribosomal subunit protein uS4</fullName>
    </recommendedName>
</protein>
<comment type="function">
    <text evidence="7">One of the primary rRNA binding proteins, it binds directly to 16S rRNA where it nucleates assembly of the body of the 30S subunit.</text>
</comment>
<evidence type="ECO:0000256" key="4">
    <source>
        <dbReference type="ARBA" id="ARBA00022980"/>
    </source>
</evidence>